<evidence type="ECO:0000313" key="2">
    <source>
        <dbReference type="EMBL" id="WQE04463.1"/>
    </source>
</evidence>
<sequence>MRVILLTKNQQGMTVMELVIALGLGSLIILMAVSLYASSAKNSAQTYSIAQFIDRETLGIAAMTEQLRLTGIGMMDAPAVLVNRDELTGITTSQSINLNRQLSQTGGLPSHYAKSSDQLTIRYIAPADMWDCEGDVVLGPRRARLKNGNMTMVDGQVVIERYFVETEADGSLSLRCDAGRYITDDIVRDSTRDRRGISAPYITAIIDTQVSKRFGTDKPHHIRGLGKGDVILSDIEGFWVQLIVDDGTLRRSMTIEDYQARWYGYPIVGVQLAILSRSSPAPNTIKTQDFLIFDDVISPPDDGLPRRLHMMTVNFVNVFQNHLKTSQSSRIIHE</sequence>
<keyword evidence="1" id="KW-1133">Transmembrane helix</keyword>
<evidence type="ECO:0000313" key="3">
    <source>
        <dbReference type="Proteomes" id="UP001324384"/>
    </source>
</evidence>
<dbReference type="Proteomes" id="UP001324384">
    <property type="component" value="Chromosome"/>
</dbReference>
<dbReference type="EMBL" id="CP139961">
    <property type="protein sequence ID" value="WQE04463.1"/>
    <property type="molecule type" value="Genomic_DNA"/>
</dbReference>
<keyword evidence="1" id="KW-0812">Transmembrane</keyword>
<gene>
    <name evidence="2" type="ORF">U0021_02370</name>
</gene>
<protein>
    <submittedName>
        <fullName evidence="2">Pilus assembly protein PilW</fullName>
    </submittedName>
</protein>
<reference evidence="2 3" key="1">
    <citation type="submission" date="2023-12" db="EMBL/GenBank/DDBJ databases">
        <title>Genome sequencing and assembly of bacterial species from a model synthetic community.</title>
        <authorList>
            <person name="Hogle S.L."/>
        </authorList>
    </citation>
    <scope>NUCLEOTIDE SEQUENCE [LARGE SCALE GENOMIC DNA]</scope>
    <source>
        <strain evidence="2 3">HAMBI_2792</strain>
    </source>
</reference>
<proteinExistence type="predicted"/>
<accession>A0ABZ0WZK6</accession>
<organism evidence="2 3">
    <name type="scientific">Moraxella canis</name>
    <dbReference type="NCBI Taxonomy" id="90239"/>
    <lineage>
        <taxon>Bacteria</taxon>
        <taxon>Pseudomonadati</taxon>
        <taxon>Pseudomonadota</taxon>
        <taxon>Gammaproteobacteria</taxon>
        <taxon>Moraxellales</taxon>
        <taxon>Moraxellaceae</taxon>
        <taxon>Moraxella</taxon>
    </lineage>
</organism>
<keyword evidence="1" id="KW-0472">Membrane</keyword>
<feature type="transmembrane region" description="Helical" evidence="1">
    <location>
        <begin position="12"/>
        <end position="37"/>
    </location>
</feature>
<evidence type="ECO:0000256" key="1">
    <source>
        <dbReference type="SAM" id="Phobius"/>
    </source>
</evidence>
<dbReference type="RefSeq" id="WP_114800751.1">
    <property type="nucleotide sequence ID" value="NZ_CP139961.1"/>
</dbReference>
<keyword evidence="3" id="KW-1185">Reference proteome</keyword>
<name>A0ABZ0WZK6_9GAMM</name>